<name>A0A0A3I0W7_9BACL</name>
<protein>
    <recommendedName>
        <fullName evidence="4">Fatty acid-binding protein DegV</fullName>
    </recommendedName>
</protein>
<dbReference type="OrthoDB" id="9775494at2"/>
<dbReference type="RefSeq" id="WP_036186820.1">
    <property type="nucleotide sequence ID" value="NZ_AVDA01000012.1"/>
</dbReference>
<evidence type="ECO:0000256" key="1">
    <source>
        <dbReference type="ARBA" id="ARBA00023121"/>
    </source>
</evidence>
<dbReference type="Gene3D" id="3.40.50.10170">
    <property type="match status" value="1"/>
</dbReference>
<dbReference type="eggNOG" id="COG1307">
    <property type="taxonomic scope" value="Bacteria"/>
</dbReference>
<organism evidence="2 3">
    <name type="scientific">Ureibacillus manganicus DSM 26584</name>
    <dbReference type="NCBI Taxonomy" id="1384049"/>
    <lineage>
        <taxon>Bacteria</taxon>
        <taxon>Bacillati</taxon>
        <taxon>Bacillota</taxon>
        <taxon>Bacilli</taxon>
        <taxon>Bacillales</taxon>
        <taxon>Caryophanaceae</taxon>
        <taxon>Ureibacillus</taxon>
    </lineage>
</organism>
<dbReference type="PROSITE" id="PS51482">
    <property type="entry name" value="DEGV"/>
    <property type="match status" value="1"/>
</dbReference>
<dbReference type="PANTHER" id="PTHR33434:SF2">
    <property type="entry name" value="FATTY ACID-BINDING PROTEIN TM_1468"/>
    <property type="match status" value="1"/>
</dbReference>
<dbReference type="Proteomes" id="UP000030416">
    <property type="component" value="Unassembled WGS sequence"/>
</dbReference>
<dbReference type="AlphaFoldDB" id="A0A0A3I0W7"/>
<comment type="caution">
    <text evidence="2">The sequence shown here is derived from an EMBL/GenBank/DDBJ whole genome shotgun (WGS) entry which is preliminary data.</text>
</comment>
<evidence type="ECO:0000313" key="2">
    <source>
        <dbReference type="EMBL" id="KGR78339.1"/>
    </source>
</evidence>
<dbReference type="InterPro" id="IPR003797">
    <property type="entry name" value="DegV"/>
</dbReference>
<dbReference type="InterPro" id="IPR050270">
    <property type="entry name" value="DegV_domain_contain"/>
</dbReference>
<proteinExistence type="predicted"/>
<sequence length="282" mass="31878">MKDKIAWVTDTSAMLNEEFIKKNNIFVLPIVVIFEDGPLRETIDMSLEQFYVKLKSAKKLPTTSQPVIGESIELYKRLKSEGYTCAIAIHTSSKLSNTYESSYTAAHQAGFKVYAIDSKSISYPMEKLIERGIELEKAGYDTPTIIDSLERTAENIFLTGVPANLTQLYKSGRVPGIAAMIGNLLRLNLILSFEDGLVVLKEKVRTFNKAKNYLNNLLEDQLQRHTIYEVAIVHCNNEQEAIRWKVELQQQFPTIQFIIYPFSAAIGVHAGEGTTGLSWIRY</sequence>
<keyword evidence="3" id="KW-1185">Reference proteome</keyword>
<dbReference type="EMBL" id="JPVN01000012">
    <property type="protein sequence ID" value="KGR78339.1"/>
    <property type="molecule type" value="Genomic_DNA"/>
</dbReference>
<dbReference type="STRING" id="1384049.CD29_11515"/>
<dbReference type="Gene3D" id="3.30.1180.10">
    <property type="match status" value="1"/>
</dbReference>
<reference evidence="2 3" key="1">
    <citation type="submission" date="2014-02" db="EMBL/GenBank/DDBJ databases">
        <title>Draft genome sequence of Lysinibacillus manganicus DSM 26584T.</title>
        <authorList>
            <person name="Zhang F."/>
            <person name="Wang G."/>
            <person name="Zhang L."/>
        </authorList>
    </citation>
    <scope>NUCLEOTIDE SEQUENCE [LARGE SCALE GENOMIC DNA]</scope>
    <source>
        <strain evidence="2 3">DSM 26584</strain>
    </source>
</reference>
<evidence type="ECO:0008006" key="4">
    <source>
        <dbReference type="Google" id="ProtNLM"/>
    </source>
</evidence>
<gene>
    <name evidence="2" type="ORF">CD29_11515</name>
</gene>
<dbReference type="SUPFAM" id="SSF82549">
    <property type="entry name" value="DAK1/DegV-like"/>
    <property type="match status" value="1"/>
</dbReference>
<dbReference type="NCBIfam" id="TIGR00762">
    <property type="entry name" value="DegV"/>
    <property type="match status" value="1"/>
</dbReference>
<dbReference type="GO" id="GO:0008289">
    <property type="term" value="F:lipid binding"/>
    <property type="evidence" value="ECO:0007669"/>
    <property type="project" value="UniProtKB-KW"/>
</dbReference>
<accession>A0A0A3I0W7</accession>
<keyword evidence="1" id="KW-0446">Lipid-binding</keyword>
<dbReference type="Pfam" id="PF02645">
    <property type="entry name" value="DegV"/>
    <property type="match status" value="1"/>
</dbReference>
<dbReference type="InterPro" id="IPR043168">
    <property type="entry name" value="DegV_C"/>
</dbReference>
<dbReference type="PANTHER" id="PTHR33434">
    <property type="entry name" value="DEGV DOMAIN-CONTAINING PROTEIN DR_1986-RELATED"/>
    <property type="match status" value="1"/>
</dbReference>
<evidence type="ECO:0000313" key="3">
    <source>
        <dbReference type="Proteomes" id="UP000030416"/>
    </source>
</evidence>